<keyword evidence="6" id="KW-1185">Reference proteome</keyword>
<keyword evidence="3 4" id="KW-0326">Glycosidase</keyword>
<dbReference type="PANTHER" id="PTHR42812:SF5">
    <property type="entry name" value="ENDO-ARABINASE"/>
    <property type="match status" value="1"/>
</dbReference>
<dbReference type="SUPFAM" id="SSF75005">
    <property type="entry name" value="Arabinanase/levansucrase/invertase"/>
    <property type="match status" value="1"/>
</dbReference>
<dbReference type="InterPro" id="IPR023296">
    <property type="entry name" value="Glyco_hydro_beta-prop_sf"/>
</dbReference>
<comment type="caution">
    <text evidence="5">The sequence shown here is derived from an EMBL/GenBank/DDBJ whole genome shotgun (WGS) entry which is preliminary data.</text>
</comment>
<dbReference type="EMBL" id="JAHKKG010000002">
    <property type="protein sequence ID" value="MBU2662960.1"/>
    <property type="molecule type" value="Genomic_DNA"/>
</dbReference>
<dbReference type="GO" id="GO:0016787">
    <property type="term" value="F:hydrolase activity"/>
    <property type="evidence" value="ECO:0007669"/>
    <property type="project" value="UniProtKB-KW"/>
</dbReference>
<proteinExistence type="inferred from homology"/>
<evidence type="ECO:0000256" key="2">
    <source>
        <dbReference type="ARBA" id="ARBA00022801"/>
    </source>
</evidence>
<gene>
    <name evidence="5" type="ORF">KOI35_05505</name>
</gene>
<dbReference type="InterPro" id="IPR051795">
    <property type="entry name" value="Glycosyl_Hydrlase_43"/>
</dbReference>
<dbReference type="Pfam" id="PF04616">
    <property type="entry name" value="Glyco_hydro_43"/>
    <property type="match status" value="1"/>
</dbReference>
<reference evidence="5 6" key="1">
    <citation type="submission" date="2021-06" db="EMBL/GenBank/DDBJ databases">
        <title>Actinoplanes lichenicola sp. nov., and Actinoplanes ovalisporus sp. nov., isolated from lichen in Thailand.</title>
        <authorList>
            <person name="Saeng-In P."/>
            <person name="Kanchanasin P."/>
            <person name="Yuki M."/>
            <person name="Kudo T."/>
            <person name="Ohkuma M."/>
            <person name="Phongsopitanun W."/>
            <person name="Tanasupawat S."/>
        </authorList>
    </citation>
    <scope>NUCLEOTIDE SEQUENCE [LARGE SCALE GENOMIC DNA]</scope>
    <source>
        <strain evidence="5 6">NBRC 110975</strain>
    </source>
</reference>
<dbReference type="PANTHER" id="PTHR42812">
    <property type="entry name" value="BETA-XYLOSIDASE"/>
    <property type="match status" value="1"/>
</dbReference>
<evidence type="ECO:0000256" key="3">
    <source>
        <dbReference type="ARBA" id="ARBA00023295"/>
    </source>
</evidence>
<protein>
    <submittedName>
        <fullName evidence="5">Glycoside hydrolase family 43 protein</fullName>
    </submittedName>
</protein>
<name>A0ABS5YHL8_9ACTN</name>
<evidence type="ECO:0000256" key="1">
    <source>
        <dbReference type="ARBA" id="ARBA00009865"/>
    </source>
</evidence>
<dbReference type="Proteomes" id="UP001519654">
    <property type="component" value="Unassembled WGS sequence"/>
</dbReference>
<sequence>MTQGGHAARRVGARLLLVGALLVGGCSGDGGSAPIGGDGSPDVGKSEMSEAGEAMTFTNPVHYENFPDPGALRVGETWYAYGTNGPSGNVPVLTSPDLVTWTPAADALPQVGKWATPGNTWAPEVIAGPGGTYLLYYTARSTVTDRQCIGVAVAKEPGGPFVDDWDDPLMCQAAEGGSIDASPFTDENGDRYLYWKNDGNAIGQPTYLYGSRLSDDGQKMSGEPKQLLVNDAAWEAHVIEAPQMVRHDGKLYLFYSANAFDREEYALGYATCEGPLGPCTKAAENPILHTSPAAAGPGHGFLVTTPGGQSWLLYHAWPPESIGSVTPGRQLWLDHVDWVDGRPVVNGPTADPQEAPR</sequence>
<accession>A0ABS5YHL8</accession>
<dbReference type="CDD" id="cd08999">
    <property type="entry name" value="GH43_ABN-like"/>
    <property type="match status" value="1"/>
</dbReference>
<keyword evidence="2 4" id="KW-0378">Hydrolase</keyword>
<dbReference type="InterPro" id="IPR006710">
    <property type="entry name" value="Glyco_hydro_43"/>
</dbReference>
<evidence type="ECO:0000256" key="4">
    <source>
        <dbReference type="RuleBase" id="RU361187"/>
    </source>
</evidence>
<evidence type="ECO:0000313" key="5">
    <source>
        <dbReference type="EMBL" id="MBU2662960.1"/>
    </source>
</evidence>
<comment type="similarity">
    <text evidence="1 4">Belongs to the glycosyl hydrolase 43 family.</text>
</comment>
<evidence type="ECO:0000313" key="6">
    <source>
        <dbReference type="Proteomes" id="UP001519654"/>
    </source>
</evidence>
<dbReference type="Gene3D" id="2.115.10.20">
    <property type="entry name" value="Glycosyl hydrolase domain, family 43"/>
    <property type="match status" value="1"/>
</dbReference>
<organism evidence="5 6">
    <name type="scientific">Paractinoplanes bogorensis</name>
    <dbReference type="NCBI Taxonomy" id="1610840"/>
    <lineage>
        <taxon>Bacteria</taxon>
        <taxon>Bacillati</taxon>
        <taxon>Actinomycetota</taxon>
        <taxon>Actinomycetes</taxon>
        <taxon>Micromonosporales</taxon>
        <taxon>Micromonosporaceae</taxon>
        <taxon>Paractinoplanes</taxon>
    </lineage>
</organism>